<dbReference type="EMBL" id="SUTF01000007">
    <property type="protein sequence ID" value="MBE6510934.1"/>
    <property type="molecule type" value="Genomic_DNA"/>
</dbReference>
<evidence type="ECO:0000313" key="4">
    <source>
        <dbReference type="EMBL" id="MBE6510934.1"/>
    </source>
</evidence>
<dbReference type="Pfam" id="PF08797">
    <property type="entry name" value="HIRAN"/>
    <property type="match status" value="1"/>
</dbReference>
<dbReference type="GO" id="GO:0016818">
    <property type="term" value="F:hydrolase activity, acting on acid anhydrides, in phosphorus-containing anhydrides"/>
    <property type="evidence" value="ECO:0007669"/>
    <property type="project" value="InterPro"/>
</dbReference>
<keyword evidence="1" id="KW-0479">Metal-binding</keyword>
<proteinExistence type="predicted"/>
<protein>
    <recommendedName>
        <fullName evidence="3">HIRAN domain-containing protein</fullName>
    </recommendedName>
</protein>
<reference evidence="4" key="1">
    <citation type="submission" date="2019-04" db="EMBL/GenBank/DDBJ databases">
        <title>Evolution of Biomass-Degrading Anaerobic Consortia Revealed by Metagenomics.</title>
        <authorList>
            <person name="Peng X."/>
        </authorList>
    </citation>
    <scope>NUCLEOTIDE SEQUENCE</scope>
    <source>
        <strain evidence="4">SIG13</strain>
    </source>
</reference>
<evidence type="ECO:0000256" key="1">
    <source>
        <dbReference type="ARBA" id="ARBA00022723"/>
    </source>
</evidence>
<dbReference type="AlphaFoldDB" id="A0A8T3VHF7"/>
<accession>A0A8T3VHF7</accession>
<keyword evidence="2" id="KW-0378">Hydrolase</keyword>
<dbReference type="InterPro" id="IPR014905">
    <property type="entry name" value="HIRAN"/>
</dbReference>
<organism evidence="4 5">
    <name type="scientific">Methanobrevibacter millerae</name>
    <dbReference type="NCBI Taxonomy" id="230361"/>
    <lineage>
        <taxon>Archaea</taxon>
        <taxon>Methanobacteriati</taxon>
        <taxon>Methanobacteriota</taxon>
        <taxon>Methanomada group</taxon>
        <taxon>Methanobacteria</taxon>
        <taxon>Methanobacteriales</taxon>
        <taxon>Methanobacteriaceae</taxon>
        <taxon>Methanobrevibacter</taxon>
    </lineage>
</organism>
<evidence type="ECO:0000259" key="3">
    <source>
        <dbReference type="Pfam" id="PF08797"/>
    </source>
</evidence>
<sequence>MPLRLVKEQDNEYDRDAIAIYADDKKIGYVANQEYTSYEKTSKASELKSKIPDEAHGEYLMFLDKDLFYIGRIL</sequence>
<dbReference type="GO" id="GO:0003676">
    <property type="term" value="F:nucleic acid binding"/>
    <property type="evidence" value="ECO:0007669"/>
    <property type="project" value="InterPro"/>
</dbReference>
<dbReference type="GO" id="GO:0008270">
    <property type="term" value="F:zinc ion binding"/>
    <property type="evidence" value="ECO:0007669"/>
    <property type="project" value="InterPro"/>
</dbReference>
<dbReference type="Proteomes" id="UP000713479">
    <property type="component" value="Unassembled WGS sequence"/>
</dbReference>
<name>A0A8T3VHF7_9EURY</name>
<feature type="domain" description="HIRAN" evidence="3">
    <location>
        <begin position="2"/>
        <end position="32"/>
    </location>
</feature>
<comment type="caution">
    <text evidence="4">The sequence shown here is derived from an EMBL/GenBank/DDBJ whole genome shotgun (WGS) entry which is preliminary data.</text>
</comment>
<dbReference type="Gene3D" id="3.30.70.2330">
    <property type="match status" value="1"/>
</dbReference>
<evidence type="ECO:0000256" key="2">
    <source>
        <dbReference type="ARBA" id="ARBA00022801"/>
    </source>
</evidence>
<evidence type="ECO:0000313" key="5">
    <source>
        <dbReference type="Proteomes" id="UP000713479"/>
    </source>
</evidence>
<gene>
    <name evidence="4" type="ORF">E7Z74_06675</name>
</gene>